<dbReference type="Pfam" id="PF08282">
    <property type="entry name" value="Hydrolase_3"/>
    <property type="match status" value="1"/>
</dbReference>
<keyword evidence="1" id="KW-0479">Metal-binding</keyword>
<keyword evidence="2 4" id="KW-0378">Hydrolase</keyword>
<dbReference type="PANTHER" id="PTHR10000:SF8">
    <property type="entry name" value="HAD SUPERFAMILY HYDROLASE-LIKE, TYPE 3"/>
    <property type="match status" value="1"/>
</dbReference>
<protein>
    <submittedName>
        <fullName evidence="4">HAD-IIB family hydrolase</fullName>
    </submittedName>
</protein>
<dbReference type="SUPFAM" id="SSF56784">
    <property type="entry name" value="HAD-like"/>
    <property type="match status" value="1"/>
</dbReference>
<name>A0ABS9D7R6_9ALTE</name>
<dbReference type="SFLD" id="SFLDS00003">
    <property type="entry name" value="Haloacid_Dehalogenase"/>
    <property type="match status" value="1"/>
</dbReference>
<keyword evidence="5" id="KW-1185">Reference proteome</keyword>
<dbReference type="Proteomes" id="UP001521137">
    <property type="component" value="Unassembled WGS sequence"/>
</dbReference>
<dbReference type="PANTHER" id="PTHR10000">
    <property type="entry name" value="PHOSPHOSERINE PHOSPHATASE"/>
    <property type="match status" value="1"/>
</dbReference>
<comment type="caution">
    <text evidence="4">The sequence shown here is derived from an EMBL/GenBank/DDBJ whole genome shotgun (WGS) entry which is preliminary data.</text>
</comment>
<gene>
    <name evidence="4" type="ORF">L0668_12790</name>
</gene>
<dbReference type="EMBL" id="JAKGAS010000006">
    <property type="protein sequence ID" value="MCF2948991.1"/>
    <property type="molecule type" value="Genomic_DNA"/>
</dbReference>
<sequence>MTNNYLVFTDLDGTLLDHHTYSFAPALDTLQKLKQSYVPVIANTSKTFAELVEIRGALQLETPFIVENGAAVYIPTTFFKLQPKDTKYQSGYWVKEFSQPVEHWVDLIKQLNTSFENEFDHFANMSIEKICDATGLSEHDANLASKREYCEPVLWLGDEQTKKLFIQAAEELGASPLQGGRFLHITGQCNKGIALAWLLREYQKQTGLIDCQSIALGDGHNDIAMLEEADIAIRILSPTNPPPSLKRTEGLITSTVYGPSGWAECIDALLFS</sequence>
<dbReference type="SFLD" id="SFLDG01140">
    <property type="entry name" value="C2.B:_Phosphomannomutase_and_P"/>
    <property type="match status" value="1"/>
</dbReference>
<evidence type="ECO:0000256" key="3">
    <source>
        <dbReference type="ARBA" id="ARBA00022842"/>
    </source>
</evidence>
<dbReference type="Gene3D" id="3.40.50.1000">
    <property type="entry name" value="HAD superfamily/HAD-like"/>
    <property type="match status" value="1"/>
</dbReference>
<organism evidence="4 5">
    <name type="scientific">Paraglaciecola algarum</name>
    <dbReference type="NCBI Taxonomy" id="3050085"/>
    <lineage>
        <taxon>Bacteria</taxon>
        <taxon>Pseudomonadati</taxon>
        <taxon>Pseudomonadota</taxon>
        <taxon>Gammaproteobacteria</taxon>
        <taxon>Alteromonadales</taxon>
        <taxon>Alteromonadaceae</taxon>
        <taxon>Paraglaciecola</taxon>
    </lineage>
</organism>
<dbReference type="InterPro" id="IPR006379">
    <property type="entry name" value="HAD-SF_hydro_IIB"/>
</dbReference>
<dbReference type="GO" id="GO:0016787">
    <property type="term" value="F:hydrolase activity"/>
    <property type="evidence" value="ECO:0007669"/>
    <property type="project" value="UniProtKB-KW"/>
</dbReference>
<evidence type="ECO:0000313" key="4">
    <source>
        <dbReference type="EMBL" id="MCF2948991.1"/>
    </source>
</evidence>
<proteinExistence type="predicted"/>
<dbReference type="RefSeq" id="WP_235313028.1">
    <property type="nucleotide sequence ID" value="NZ_JAKGAS010000006.1"/>
</dbReference>
<dbReference type="NCBIfam" id="TIGR01484">
    <property type="entry name" value="HAD-SF-IIB"/>
    <property type="match status" value="1"/>
</dbReference>
<dbReference type="Gene3D" id="3.30.980.20">
    <property type="entry name" value="Putative mannosyl-3-phosphoglycerate phosphatase, domain 2"/>
    <property type="match status" value="1"/>
</dbReference>
<dbReference type="NCBIfam" id="TIGR01486">
    <property type="entry name" value="HAD-SF-IIB-MPGP"/>
    <property type="match status" value="1"/>
</dbReference>
<reference evidence="4 5" key="1">
    <citation type="submission" date="2022-01" db="EMBL/GenBank/DDBJ databases">
        <title>Paraglaciecola sp. G1-23.</title>
        <authorList>
            <person name="Jin M.S."/>
            <person name="Han D.M."/>
            <person name="Kim H.M."/>
            <person name="Jeon C.O."/>
        </authorList>
    </citation>
    <scope>NUCLEOTIDE SEQUENCE [LARGE SCALE GENOMIC DNA]</scope>
    <source>
        <strain evidence="4 5">G1-23</strain>
    </source>
</reference>
<evidence type="ECO:0000256" key="2">
    <source>
        <dbReference type="ARBA" id="ARBA00022801"/>
    </source>
</evidence>
<dbReference type="SFLD" id="SFLDG01142">
    <property type="entry name" value="C2.B.2:_Mannosyl-3-phosphoglyc"/>
    <property type="match status" value="1"/>
</dbReference>
<dbReference type="NCBIfam" id="NF001218">
    <property type="entry name" value="PRK00192.1-5"/>
    <property type="match status" value="1"/>
</dbReference>
<keyword evidence="3" id="KW-0460">Magnesium</keyword>
<accession>A0ABS9D7R6</accession>
<dbReference type="InterPro" id="IPR036412">
    <property type="entry name" value="HAD-like_sf"/>
</dbReference>
<evidence type="ECO:0000256" key="1">
    <source>
        <dbReference type="ARBA" id="ARBA00022723"/>
    </source>
</evidence>
<dbReference type="InterPro" id="IPR023214">
    <property type="entry name" value="HAD_sf"/>
</dbReference>
<evidence type="ECO:0000313" key="5">
    <source>
        <dbReference type="Proteomes" id="UP001521137"/>
    </source>
</evidence>
<dbReference type="InterPro" id="IPR006381">
    <property type="entry name" value="HAD-SF-IIB-MPGP"/>
</dbReference>